<dbReference type="NCBIfam" id="TIGR02537">
    <property type="entry name" value="arch_flag_Nterm"/>
    <property type="match status" value="1"/>
</dbReference>
<proteinExistence type="inferred from homology"/>
<dbReference type="InterPro" id="IPR013373">
    <property type="entry name" value="Flagellin/pilin_N_arc"/>
</dbReference>
<evidence type="ECO:0000313" key="6">
    <source>
        <dbReference type="EMBL" id="UUX93581.1"/>
    </source>
</evidence>
<sequence length="199" mass="21570">MSGGIFTAIADEEAFTGLEAAIVLIAFVIVAAVFSYVVLDAGFNAAAQDVKSVHDGVGMSSTFLNLNGDMYAGVNRHFSPVRVDLILIPVSINPTGDPVDFTKVNVVCISRDHYDELIPSDPLMTESPAINHWSIKSVSNGDENNFLESGEIFVLDLKLLNLLLPYEDFTVEIQPSDCAVMTLRKEIPAGLESKCYVVL</sequence>
<name>A0A9E7PR96_9EURY</name>
<gene>
    <name evidence="6" type="ORF">L6E24_05545</name>
</gene>
<keyword evidence="7" id="KW-1185">Reference proteome</keyword>
<accession>A0A9E7PR96</accession>
<comment type="subcellular location">
    <subcellularLocation>
        <location evidence="1 4">Archaeal flagellum</location>
    </subcellularLocation>
</comment>
<dbReference type="PANTHER" id="PTHR35903">
    <property type="entry name" value="FLAGELLIN B1"/>
    <property type="match status" value="1"/>
</dbReference>
<organism evidence="6 7">
    <name type="scientific">Methanoplanus endosymbiosus</name>
    <dbReference type="NCBI Taxonomy" id="33865"/>
    <lineage>
        <taxon>Archaea</taxon>
        <taxon>Methanobacteriati</taxon>
        <taxon>Methanobacteriota</taxon>
        <taxon>Stenosarchaea group</taxon>
        <taxon>Methanomicrobia</taxon>
        <taxon>Methanomicrobiales</taxon>
        <taxon>Methanomicrobiaceae</taxon>
        <taxon>Methanoplanus</taxon>
    </lineage>
</organism>
<dbReference type="EMBL" id="CP096115">
    <property type="protein sequence ID" value="UUX93581.1"/>
    <property type="molecule type" value="Genomic_DNA"/>
</dbReference>
<dbReference type="KEGG" id="mend:L6E24_05545"/>
<dbReference type="GO" id="GO:0097588">
    <property type="term" value="P:archaeal or bacterial-type flagellum-dependent cell motility"/>
    <property type="evidence" value="ECO:0007669"/>
    <property type="project" value="InterPro"/>
</dbReference>
<dbReference type="GO" id="GO:0097589">
    <property type="term" value="C:archaeal-type flagellum"/>
    <property type="evidence" value="ECO:0007669"/>
    <property type="project" value="UniProtKB-SubCell"/>
</dbReference>
<comment type="function">
    <text evidence="4">Flagellin is the subunit protein which polymerizes to form the filaments of archaeal flagella.</text>
</comment>
<evidence type="ECO:0000313" key="7">
    <source>
        <dbReference type="Proteomes" id="UP001060368"/>
    </source>
</evidence>
<protein>
    <recommendedName>
        <fullName evidence="4">Flagellin</fullName>
    </recommendedName>
</protein>
<dbReference type="InterPro" id="IPR002774">
    <property type="entry name" value="Flagellin_arc-type"/>
</dbReference>
<dbReference type="GeneID" id="74307141"/>
<evidence type="ECO:0000256" key="3">
    <source>
        <dbReference type="ARBA" id="ARBA00022440"/>
    </source>
</evidence>
<evidence type="ECO:0000256" key="5">
    <source>
        <dbReference type="SAM" id="Phobius"/>
    </source>
</evidence>
<keyword evidence="3 4" id="KW-0974">Archaeal flagellum</keyword>
<dbReference type="Pfam" id="PF01917">
    <property type="entry name" value="Flagellin_arch-type"/>
    <property type="match status" value="1"/>
</dbReference>
<keyword evidence="5" id="KW-1133">Transmembrane helix</keyword>
<evidence type="ECO:0000256" key="2">
    <source>
        <dbReference type="ARBA" id="ARBA00010256"/>
    </source>
</evidence>
<comment type="similarity">
    <text evidence="2 4">Belongs to the archaeal flagellin family.</text>
</comment>
<reference evidence="6" key="1">
    <citation type="submission" date="2022-04" db="EMBL/GenBank/DDBJ databases">
        <title>Complete genome of Methanoplanus endosymbiosus DSM 3599.</title>
        <authorList>
            <person name="Chen S.-C."/>
            <person name="You Y.-T."/>
            <person name="Zhou Y.-Z."/>
            <person name="Lai M.-C."/>
        </authorList>
    </citation>
    <scope>NUCLEOTIDE SEQUENCE</scope>
    <source>
        <strain evidence="6">DSM 3599</strain>
    </source>
</reference>
<keyword evidence="5" id="KW-0472">Membrane</keyword>
<dbReference type="GO" id="GO:0005198">
    <property type="term" value="F:structural molecule activity"/>
    <property type="evidence" value="ECO:0007669"/>
    <property type="project" value="InterPro"/>
</dbReference>
<evidence type="ECO:0000256" key="4">
    <source>
        <dbReference type="RuleBase" id="RU361282"/>
    </source>
</evidence>
<feature type="transmembrane region" description="Helical" evidence="5">
    <location>
        <begin position="20"/>
        <end position="39"/>
    </location>
</feature>
<evidence type="ECO:0000256" key="1">
    <source>
        <dbReference type="ARBA" id="ARBA00004618"/>
    </source>
</evidence>
<dbReference type="RefSeq" id="WP_257743718.1">
    <property type="nucleotide sequence ID" value="NZ_CP096115.1"/>
</dbReference>
<dbReference type="PANTHER" id="PTHR35903:SF1">
    <property type="entry name" value="FLAGELLIN B1"/>
    <property type="match status" value="1"/>
</dbReference>
<dbReference type="AlphaFoldDB" id="A0A9E7PR96"/>
<dbReference type="Proteomes" id="UP001060368">
    <property type="component" value="Chromosome"/>
</dbReference>
<keyword evidence="5" id="KW-0812">Transmembrane</keyword>